<dbReference type="EnsemblPlants" id="LPERR05G01620.1">
    <property type="protein sequence ID" value="LPERR05G01620.1"/>
    <property type="gene ID" value="LPERR05G01620"/>
</dbReference>
<organism evidence="4 5">
    <name type="scientific">Leersia perrieri</name>
    <dbReference type="NCBI Taxonomy" id="77586"/>
    <lineage>
        <taxon>Eukaryota</taxon>
        <taxon>Viridiplantae</taxon>
        <taxon>Streptophyta</taxon>
        <taxon>Embryophyta</taxon>
        <taxon>Tracheophyta</taxon>
        <taxon>Spermatophyta</taxon>
        <taxon>Magnoliopsida</taxon>
        <taxon>Liliopsida</taxon>
        <taxon>Poales</taxon>
        <taxon>Poaceae</taxon>
        <taxon>BOP clade</taxon>
        <taxon>Oryzoideae</taxon>
        <taxon>Oryzeae</taxon>
        <taxon>Oryzinae</taxon>
        <taxon>Leersia</taxon>
    </lineage>
</organism>
<protein>
    <recommendedName>
        <fullName evidence="6">Pentatricopeptide repeat-containing protein</fullName>
    </recommendedName>
</protein>
<dbReference type="Gramene" id="LPERR05G01620.1">
    <property type="protein sequence ID" value="LPERR05G01620.1"/>
    <property type="gene ID" value="LPERR05G01620"/>
</dbReference>
<evidence type="ECO:0008006" key="6">
    <source>
        <dbReference type="Google" id="ProtNLM"/>
    </source>
</evidence>
<evidence type="ECO:0000256" key="2">
    <source>
        <dbReference type="ARBA" id="ARBA00022946"/>
    </source>
</evidence>
<dbReference type="AlphaFoldDB" id="A0A0D9WC90"/>
<accession>A0A0D9WC90</accession>
<dbReference type="GO" id="GO:0009451">
    <property type="term" value="P:RNA modification"/>
    <property type="evidence" value="ECO:0007669"/>
    <property type="project" value="InterPro"/>
</dbReference>
<dbReference type="PANTHER" id="PTHR47926:SF509">
    <property type="entry name" value="(WILD MALAYSIAN BANANA) HYPOTHETICAL PROTEIN"/>
    <property type="match status" value="1"/>
</dbReference>
<sequence>MPSRTQVSWNAVYVNAGERSSACRVFDQMPTSWSVLIVGYCKRGSMRNAHWQYGVGTYVDRKRIERNEKVLTALVDMHAKCGNVEEALSAFREIAQPDAYPYTALISSWSCKVSTSSV</sequence>
<keyword evidence="5" id="KW-1185">Reference proteome</keyword>
<dbReference type="PANTHER" id="PTHR47926">
    <property type="entry name" value="PENTATRICOPEPTIDE REPEAT-CONTAINING PROTEIN"/>
    <property type="match status" value="1"/>
</dbReference>
<evidence type="ECO:0000313" key="5">
    <source>
        <dbReference type="Proteomes" id="UP000032180"/>
    </source>
</evidence>
<proteinExistence type="predicted"/>
<dbReference type="InterPro" id="IPR002885">
    <property type="entry name" value="PPR_rpt"/>
</dbReference>
<dbReference type="STRING" id="77586.A0A0D9WC90"/>
<reference evidence="4" key="3">
    <citation type="submission" date="2015-04" db="UniProtKB">
        <authorList>
            <consortium name="EnsemblPlants"/>
        </authorList>
    </citation>
    <scope>IDENTIFICATION</scope>
</reference>
<keyword evidence="2" id="KW-0809">Transit peptide</keyword>
<keyword evidence="1" id="KW-0677">Repeat</keyword>
<feature type="repeat" description="PPR" evidence="3">
    <location>
        <begin position="67"/>
        <end position="101"/>
    </location>
</feature>
<reference evidence="4 5" key="1">
    <citation type="submission" date="2012-08" db="EMBL/GenBank/DDBJ databases">
        <title>Oryza genome evolution.</title>
        <authorList>
            <person name="Wing R.A."/>
        </authorList>
    </citation>
    <scope>NUCLEOTIDE SEQUENCE</scope>
</reference>
<dbReference type="Pfam" id="PF01535">
    <property type="entry name" value="PPR"/>
    <property type="match status" value="2"/>
</dbReference>
<dbReference type="GO" id="GO:0003723">
    <property type="term" value="F:RNA binding"/>
    <property type="evidence" value="ECO:0007669"/>
    <property type="project" value="InterPro"/>
</dbReference>
<dbReference type="Proteomes" id="UP000032180">
    <property type="component" value="Chromosome 5"/>
</dbReference>
<dbReference type="HOGENOM" id="CLU_2076508_0_0_1"/>
<dbReference type="InterPro" id="IPR046960">
    <property type="entry name" value="PPR_At4g14850-like_plant"/>
</dbReference>
<dbReference type="Gene3D" id="1.25.40.10">
    <property type="entry name" value="Tetratricopeptide repeat domain"/>
    <property type="match status" value="1"/>
</dbReference>
<evidence type="ECO:0000313" key="4">
    <source>
        <dbReference type="EnsemblPlants" id="LPERR05G01620.1"/>
    </source>
</evidence>
<name>A0A0D9WC90_9ORYZ</name>
<dbReference type="InterPro" id="IPR011990">
    <property type="entry name" value="TPR-like_helical_dom_sf"/>
</dbReference>
<dbReference type="eggNOG" id="KOG4197">
    <property type="taxonomic scope" value="Eukaryota"/>
</dbReference>
<dbReference type="PROSITE" id="PS51375">
    <property type="entry name" value="PPR"/>
    <property type="match status" value="1"/>
</dbReference>
<reference evidence="5" key="2">
    <citation type="submission" date="2013-12" db="EMBL/GenBank/DDBJ databases">
        <authorList>
            <person name="Yu Y."/>
            <person name="Lee S."/>
            <person name="de Baynast K."/>
            <person name="Wissotski M."/>
            <person name="Liu L."/>
            <person name="Talag J."/>
            <person name="Goicoechea J."/>
            <person name="Angelova A."/>
            <person name="Jetty R."/>
            <person name="Kudrna D."/>
            <person name="Golser W."/>
            <person name="Rivera L."/>
            <person name="Zhang J."/>
            <person name="Wing R."/>
        </authorList>
    </citation>
    <scope>NUCLEOTIDE SEQUENCE</scope>
</reference>
<evidence type="ECO:0000256" key="3">
    <source>
        <dbReference type="PROSITE-ProRule" id="PRU00708"/>
    </source>
</evidence>
<evidence type="ECO:0000256" key="1">
    <source>
        <dbReference type="ARBA" id="ARBA00022737"/>
    </source>
</evidence>